<gene>
    <name evidence="2" type="ORF">ACOC_LOCUS13024</name>
</gene>
<evidence type="ECO:0000313" key="3">
    <source>
        <dbReference type="Proteomes" id="UP000267027"/>
    </source>
</evidence>
<feature type="region of interest" description="Disordered" evidence="1">
    <location>
        <begin position="136"/>
        <end position="203"/>
    </location>
</feature>
<protein>
    <submittedName>
        <fullName evidence="2 4">Uncharacterized protein</fullName>
    </submittedName>
</protein>
<dbReference type="Proteomes" id="UP000267027">
    <property type="component" value="Unassembled WGS sequence"/>
</dbReference>
<feature type="region of interest" description="Disordered" evidence="1">
    <location>
        <begin position="60"/>
        <end position="83"/>
    </location>
</feature>
<evidence type="ECO:0000313" key="4">
    <source>
        <dbReference type="WBParaSite" id="ACOC_0001302301-mRNA-1"/>
    </source>
</evidence>
<feature type="compositionally biased region" description="Basic and acidic residues" evidence="1">
    <location>
        <begin position="178"/>
        <end position="188"/>
    </location>
</feature>
<dbReference type="AlphaFoldDB" id="A0A0R3Q1V0"/>
<organism evidence="4">
    <name type="scientific">Angiostrongylus costaricensis</name>
    <name type="common">Nematode worm</name>
    <dbReference type="NCBI Taxonomy" id="334426"/>
    <lineage>
        <taxon>Eukaryota</taxon>
        <taxon>Metazoa</taxon>
        <taxon>Ecdysozoa</taxon>
        <taxon>Nematoda</taxon>
        <taxon>Chromadorea</taxon>
        <taxon>Rhabditida</taxon>
        <taxon>Rhabditina</taxon>
        <taxon>Rhabditomorpha</taxon>
        <taxon>Strongyloidea</taxon>
        <taxon>Metastrongylidae</taxon>
        <taxon>Angiostrongylus</taxon>
    </lineage>
</organism>
<sequence length="261" mass="29411">MRYLKVINSEISDGKCTKVIFTTFISVSETAVPFIRSYSMILIVTVALVVGCTKKKGTTLERKSGKSQGNLKRDNITANKKPSKVKAHQFSQHLLNVPLAPTQPEEDPVVGTFSYCCSSGCTKKKGTTLERKKIMSKKAVGKKQEKEKKIKVNQDEQPLLPYPDVKRPTVTQRRRRKAELEKDKKEKVASGFYQSHSDQDDTLEQVESLKNELTERSHKRSAKVEKAQSIVEVSAKEDVNDFFKEAAKEVKNPMPPPKQQA</sequence>
<evidence type="ECO:0000313" key="2">
    <source>
        <dbReference type="EMBL" id="VDM64609.1"/>
    </source>
</evidence>
<dbReference type="WBParaSite" id="ACOC_0001302301-mRNA-1">
    <property type="protein sequence ID" value="ACOC_0001302301-mRNA-1"/>
    <property type="gene ID" value="ACOC_0001302301"/>
</dbReference>
<feature type="compositionally biased region" description="Polar residues" evidence="1">
    <location>
        <begin position="66"/>
        <end position="80"/>
    </location>
</feature>
<reference evidence="2 3" key="2">
    <citation type="submission" date="2018-11" db="EMBL/GenBank/DDBJ databases">
        <authorList>
            <consortium name="Pathogen Informatics"/>
        </authorList>
    </citation>
    <scope>NUCLEOTIDE SEQUENCE [LARGE SCALE GENOMIC DNA]</scope>
    <source>
        <strain evidence="2 3">Costa Rica</strain>
    </source>
</reference>
<evidence type="ECO:0000256" key="1">
    <source>
        <dbReference type="SAM" id="MobiDB-lite"/>
    </source>
</evidence>
<name>A0A0R3Q1V0_ANGCS</name>
<dbReference type="OrthoDB" id="5877342at2759"/>
<reference evidence="4" key="1">
    <citation type="submission" date="2017-02" db="UniProtKB">
        <authorList>
            <consortium name="WormBaseParasite"/>
        </authorList>
    </citation>
    <scope>IDENTIFICATION</scope>
</reference>
<keyword evidence="3" id="KW-1185">Reference proteome</keyword>
<feature type="compositionally biased region" description="Basic and acidic residues" evidence="1">
    <location>
        <begin position="142"/>
        <end position="154"/>
    </location>
</feature>
<dbReference type="EMBL" id="UYYA01005410">
    <property type="protein sequence ID" value="VDM64609.1"/>
    <property type="molecule type" value="Genomic_DNA"/>
</dbReference>
<accession>A0A0R3Q1V0</accession>
<proteinExistence type="predicted"/>